<dbReference type="OrthoDB" id="410651at2759"/>
<dbReference type="InterPro" id="IPR001129">
    <property type="entry name" value="Membr-assoc_MAPEG"/>
</dbReference>
<dbReference type="GO" id="GO:0004364">
    <property type="term" value="F:glutathione transferase activity"/>
    <property type="evidence" value="ECO:0007669"/>
    <property type="project" value="TreeGrafter"/>
</dbReference>
<name>A0A1J8Q3H2_9AGAM</name>
<feature type="transmembrane region" description="Helical" evidence="5">
    <location>
        <begin position="118"/>
        <end position="139"/>
    </location>
</feature>
<comment type="subcellular location">
    <subcellularLocation>
        <location evidence="1">Membrane</location>
        <topology evidence="1">Multi-pass membrane protein</topology>
    </subcellularLocation>
</comment>
<keyword evidence="3 5" id="KW-1133">Transmembrane helix</keyword>
<dbReference type="InterPro" id="IPR023352">
    <property type="entry name" value="MAPEG-like_dom_sf"/>
</dbReference>
<evidence type="ECO:0000256" key="2">
    <source>
        <dbReference type="ARBA" id="ARBA00022692"/>
    </source>
</evidence>
<evidence type="ECO:0000256" key="4">
    <source>
        <dbReference type="ARBA" id="ARBA00023136"/>
    </source>
</evidence>
<organism evidence="6 7">
    <name type="scientific">Rhizopogon vesiculosus</name>
    <dbReference type="NCBI Taxonomy" id="180088"/>
    <lineage>
        <taxon>Eukaryota</taxon>
        <taxon>Fungi</taxon>
        <taxon>Dikarya</taxon>
        <taxon>Basidiomycota</taxon>
        <taxon>Agaricomycotina</taxon>
        <taxon>Agaricomycetes</taxon>
        <taxon>Agaricomycetidae</taxon>
        <taxon>Boletales</taxon>
        <taxon>Suillineae</taxon>
        <taxon>Rhizopogonaceae</taxon>
        <taxon>Rhizopogon</taxon>
    </lineage>
</organism>
<dbReference type="GO" id="GO:0005635">
    <property type="term" value="C:nuclear envelope"/>
    <property type="evidence" value="ECO:0007669"/>
    <property type="project" value="TreeGrafter"/>
</dbReference>
<proteinExistence type="predicted"/>
<dbReference type="Proteomes" id="UP000183567">
    <property type="component" value="Unassembled WGS sequence"/>
</dbReference>
<reference evidence="6 7" key="1">
    <citation type="submission" date="2016-03" db="EMBL/GenBank/DDBJ databases">
        <title>Comparative genomics of the ectomycorrhizal sister species Rhizopogon vinicolor and Rhizopogon vesiculosus (Basidiomycota: Boletales) reveals a divergence of the mating type B locus.</title>
        <authorList>
            <person name="Mujic A.B."/>
            <person name="Kuo A."/>
            <person name="Tritt A."/>
            <person name="Lipzen A."/>
            <person name="Chen C."/>
            <person name="Johnson J."/>
            <person name="Sharma A."/>
            <person name="Barry K."/>
            <person name="Grigoriev I.V."/>
            <person name="Spatafora J.W."/>
        </authorList>
    </citation>
    <scope>NUCLEOTIDE SEQUENCE [LARGE SCALE GENOMIC DNA]</scope>
    <source>
        <strain evidence="6 7">AM-OR11-056</strain>
    </source>
</reference>
<dbReference type="PANTHER" id="PTHR10250">
    <property type="entry name" value="MICROSOMAL GLUTATHIONE S-TRANSFERASE"/>
    <property type="match status" value="1"/>
</dbReference>
<feature type="transmembrane region" description="Helical" evidence="5">
    <location>
        <begin position="6"/>
        <end position="26"/>
    </location>
</feature>
<keyword evidence="7" id="KW-1185">Reference proteome</keyword>
<keyword evidence="4 5" id="KW-0472">Membrane</keyword>
<evidence type="ECO:0000313" key="6">
    <source>
        <dbReference type="EMBL" id="OJA16158.1"/>
    </source>
</evidence>
<dbReference type="PANTHER" id="PTHR10250:SF26">
    <property type="entry name" value="GLUTATHIONE S-TRANSFERASE 3, MITOCHONDRIAL"/>
    <property type="match status" value="1"/>
</dbReference>
<keyword evidence="2 5" id="KW-0812">Transmembrane</keyword>
<dbReference type="AlphaFoldDB" id="A0A1J8Q3H2"/>
<evidence type="ECO:0000256" key="1">
    <source>
        <dbReference type="ARBA" id="ARBA00004141"/>
    </source>
</evidence>
<protein>
    <recommendedName>
        <fullName evidence="8">Membrane-associated proteins in eicosanoid and glutathione metabolism</fullName>
    </recommendedName>
</protein>
<gene>
    <name evidence="6" type="ORF">AZE42_00020</name>
</gene>
<evidence type="ECO:0000256" key="3">
    <source>
        <dbReference type="ARBA" id="ARBA00022989"/>
    </source>
</evidence>
<dbReference type="Pfam" id="PF01124">
    <property type="entry name" value="MAPEG"/>
    <property type="match status" value="1"/>
</dbReference>
<evidence type="ECO:0000313" key="7">
    <source>
        <dbReference type="Proteomes" id="UP000183567"/>
    </source>
</evidence>
<comment type="caution">
    <text evidence="6">The sequence shown here is derived from an EMBL/GenBank/DDBJ whole genome shotgun (WGS) entry which is preliminary data.</text>
</comment>
<dbReference type="EMBL" id="LVVM01002679">
    <property type="protein sequence ID" value="OJA16158.1"/>
    <property type="molecule type" value="Genomic_DNA"/>
</dbReference>
<dbReference type="Gene3D" id="1.20.120.550">
    <property type="entry name" value="Membrane associated eicosanoid/glutathione metabolism-like domain"/>
    <property type="match status" value="1"/>
</dbReference>
<dbReference type="GO" id="GO:0004602">
    <property type="term" value="F:glutathione peroxidase activity"/>
    <property type="evidence" value="ECO:0007669"/>
    <property type="project" value="TreeGrafter"/>
</dbReference>
<dbReference type="SUPFAM" id="SSF161084">
    <property type="entry name" value="MAPEG domain-like"/>
    <property type="match status" value="1"/>
</dbReference>
<evidence type="ECO:0000256" key="5">
    <source>
        <dbReference type="SAM" id="Phobius"/>
    </source>
</evidence>
<evidence type="ECO:0008006" key="8">
    <source>
        <dbReference type="Google" id="ProtNLM"/>
    </source>
</evidence>
<accession>A0A1J8Q3H2</accession>
<sequence length="145" mass="15863">MSLPVGYGYIPASLMSIGWVLMWQTFMVGRYRKRAGINYPQMYAEKAEAEGSEAALRFNCMQRAHQNTLESVPLVFLSTVVAGLKYPVLAAALCATYSAARIIYTVGYKTGQPKRRTFGSLFGSVSTLGLFGSATYAAYQLFPGC</sequence>
<dbReference type="STRING" id="180088.A0A1J8Q3H2"/>
<dbReference type="GO" id="GO:0016020">
    <property type="term" value="C:membrane"/>
    <property type="evidence" value="ECO:0007669"/>
    <property type="project" value="UniProtKB-SubCell"/>
</dbReference>
<dbReference type="GO" id="GO:0005783">
    <property type="term" value="C:endoplasmic reticulum"/>
    <property type="evidence" value="ECO:0007669"/>
    <property type="project" value="TreeGrafter"/>
</dbReference>
<dbReference type="InterPro" id="IPR050997">
    <property type="entry name" value="MAPEG"/>
</dbReference>